<protein>
    <submittedName>
        <fullName evidence="2">Uncharacterized protein</fullName>
    </submittedName>
</protein>
<sequence>MFGVPRANNAERNPEQRKTAACEHLRCACDAKEKLIGTRSVSPKTWAGSPWDSLGRLVPAFQRAAWSTSQPQQRPDGCAPGGVPGEVRGTPWVGCADGRGAAGNGEPLILCFQSDRMHDDVRLLLQLEITGADVVAVAWRPETVFWPGVMGGRLGRRGTPPYGPLGGGDGRPPTT</sequence>
<name>A0AAV7TK50_PLEWA</name>
<organism evidence="2 3">
    <name type="scientific">Pleurodeles waltl</name>
    <name type="common">Iberian ribbed newt</name>
    <dbReference type="NCBI Taxonomy" id="8319"/>
    <lineage>
        <taxon>Eukaryota</taxon>
        <taxon>Metazoa</taxon>
        <taxon>Chordata</taxon>
        <taxon>Craniata</taxon>
        <taxon>Vertebrata</taxon>
        <taxon>Euteleostomi</taxon>
        <taxon>Amphibia</taxon>
        <taxon>Batrachia</taxon>
        <taxon>Caudata</taxon>
        <taxon>Salamandroidea</taxon>
        <taxon>Salamandridae</taxon>
        <taxon>Pleurodelinae</taxon>
        <taxon>Pleurodeles</taxon>
    </lineage>
</organism>
<keyword evidence="3" id="KW-1185">Reference proteome</keyword>
<evidence type="ECO:0000256" key="1">
    <source>
        <dbReference type="SAM" id="MobiDB-lite"/>
    </source>
</evidence>
<dbReference type="AlphaFoldDB" id="A0AAV7TK50"/>
<gene>
    <name evidence="2" type="ORF">NDU88_001917</name>
</gene>
<reference evidence="2" key="1">
    <citation type="journal article" date="2022" name="bioRxiv">
        <title>Sequencing and chromosome-scale assembly of the giantPleurodeles waltlgenome.</title>
        <authorList>
            <person name="Brown T."/>
            <person name="Elewa A."/>
            <person name="Iarovenko S."/>
            <person name="Subramanian E."/>
            <person name="Araus A.J."/>
            <person name="Petzold A."/>
            <person name="Susuki M."/>
            <person name="Suzuki K.-i.T."/>
            <person name="Hayashi T."/>
            <person name="Toyoda A."/>
            <person name="Oliveira C."/>
            <person name="Osipova E."/>
            <person name="Leigh N.D."/>
            <person name="Simon A."/>
            <person name="Yun M.H."/>
        </authorList>
    </citation>
    <scope>NUCLEOTIDE SEQUENCE</scope>
    <source>
        <strain evidence="2">20211129_DDA</strain>
        <tissue evidence="2">Liver</tissue>
    </source>
</reference>
<feature type="compositionally biased region" description="Gly residues" evidence="1">
    <location>
        <begin position="164"/>
        <end position="175"/>
    </location>
</feature>
<proteinExistence type="predicted"/>
<dbReference type="Proteomes" id="UP001066276">
    <property type="component" value="Chromosome 3_2"/>
</dbReference>
<feature type="region of interest" description="Disordered" evidence="1">
    <location>
        <begin position="155"/>
        <end position="175"/>
    </location>
</feature>
<accession>A0AAV7TK50</accession>
<evidence type="ECO:0000313" key="2">
    <source>
        <dbReference type="EMBL" id="KAJ1176646.1"/>
    </source>
</evidence>
<evidence type="ECO:0000313" key="3">
    <source>
        <dbReference type="Proteomes" id="UP001066276"/>
    </source>
</evidence>
<dbReference type="EMBL" id="JANPWB010000006">
    <property type="protein sequence ID" value="KAJ1176646.1"/>
    <property type="molecule type" value="Genomic_DNA"/>
</dbReference>
<comment type="caution">
    <text evidence="2">The sequence shown here is derived from an EMBL/GenBank/DDBJ whole genome shotgun (WGS) entry which is preliminary data.</text>
</comment>